<keyword evidence="1" id="KW-0812">Transmembrane</keyword>
<dbReference type="AlphaFoldDB" id="A0A5R9A3Q7"/>
<proteinExistence type="predicted"/>
<dbReference type="OrthoDB" id="5192391at2"/>
<sequence>MATLDYASGDPELAERALRGGAPQPAPARRLRRPAWFDPRMIIGVGLILASVAGVIFLLNAQNRTLPVYAADRELSTGTQLSAEDLHTVHVRLDAAAEHYLSAEAELPPDVELLRPLSEGELVPAAALGAVDQQRRQAVTVDVQHALARSVQPGRSVDVWAASGFSALEQSGEVTMLATAAEVTDIRESDATFEPGAAVTVELLVDPAEVPDLLAALGAGDELTVLPAGAGDN</sequence>
<organism evidence="2 3">
    <name type="scientific">Nesterenkonia sphaerica</name>
    <dbReference type="NCBI Taxonomy" id="1804988"/>
    <lineage>
        <taxon>Bacteria</taxon>
        <taxon>Bacillati</taxon>
        <taxon>Actinomycetota</taxon>
        <taxon>Actinomycetes</taxon>
        <taxon>Micrococcales</taxon>
        <taxon>Micrococcaceae</taxon>
        <taxon>Nesterenkonia</taxon>
    </lineage>
</organism>
<keyword evidence="3" id="KW-1185">Reference proteome</keyword>
<dbReference type="EMBL" id="VAWA01000014">
    <property type="protein sequence ID" value="TLP73272.1"/>
    <property type="molecule type" value="Genomic_DNA"/>
</dbReference>
<dbReference type="Proteomes" id="UP000306544">
    <property type="component" value="Unassembled WGS sequence"/>
</dbReference>
<feature type="transmembrane region" description="Helical" evidence="1">
    <location>
        <begin position="41"/>
        <end position="59"/>
    </location>
</feature>
<keyword evidence="1" id="KW-0472">Membrane</keyword>
<dbReference type="RefSeq" id="WP_138170761.1">
    <property type="nucleotide sequence ID" value="NZ_VAWA01000014.1"/>
</dbReference>
<comment type="caution">
    <text evidence="2">The sequence shown here is derived from an EMBL/GenBank/DDBJ whole genome shotgun (WGS) entry which is preliminary data.</text>
</comment>
<name>A0A5R9A3Q7_9MICC</name>
<evidence type="ECO:0008006" key="4">
    <source>
        <dbReference type="Google" id="ProtNLM"/>
    </source>
</evidence>
<gene>
    <name evidence="2" type="ORF">FEF27_10225</name>
</gene>
<accession>A0A5R9A3Q7</accession>
<evidence type="ECO:0000313" key="2">
    <source>
        <dbReference type="EMBL" id="TLP73272.1"/>
    </source>
</evidence>
<evidence type="ECO:0000256" key="1">
    <source>
        <dbReference type="SAM" id="Phobius"/>
    </source>
</evidence>
<protein>
    <recommendedName>
        <fullName evidence="4">SAF domain-containing protein</fullName>
    </recommendedName>
</protein>
<dbReference type="CDD" id="cd11614">
    <property type="entry name" value="SAF_CpaB_FlgA_like"/>
    <property type="match status" value="1"/>
</dbReference>
<keyword evidence="1" id="KW-1133">Transmembrane helix</keyword>
<evidence type="ECO:0000313" key="3">
    <source>
        <dbReference type="Proteomes" id="UP000306544"/>
    </source>
</evidence>
<reference evidence="2 3" key="1">
    <citation type="submission" date="2019-05" db="EMBL/GenBank/DDBJ databases">
        <title>Nesterenkonia sp. GY239, isolated from the Southern Atlantic Ocean.</title>
        <authorList>
            <person name="Zhang G."/>
        </authorList>
    </citation>
    <scope>NUCLEOTIDE SEQUENCE [LARGE SCALE GENOMIC DNA]</scope>
    <source>
        <strain evidence="2 3">GY239</strain>
    </source>
</reference>